<protein>
    <submittedName>
        <fullName evidence="1">Uncharacterized protein</fullName>
    </submittedName>
</protein>
<organism evidence="1 2">
    <name type="scientific">Vreelandella rituensis</name>
    <dbReference type="NCBI Taxonomy" id="2282306"/>
    <lineage>
        <taxon>Bacteria</taxon>
        <taxon>Pseudomonadati</taxon>
        <taxon>Pseudomonadota</taxon>
        <taxon>Gammaproteobacteria</taxon>
        <taxon>Oceanospirillales</taxon>
        <taxon>Halomonadaceae</taxon>
        <taxon>Vreelandella</taxon>
    </lineage>
</organism>
<evidence type="ECO:0000313" key="2">
    <source>
        <dbReference type="Proteomes" id="UP000253204"/>
    </source>
</evidence>
<sequence>MSPKFKALLIGGMALGGLYRGVEMLDLHLASLEVFQPKLTSSAEHKASPQGFYPVLVEARKGIALVSMEGVNLNEAFGAMASASTLTAPAFLQTRTVETDDEEESAREVDPINFLERHRSAFRVQALLPHQQGAIINGIAYQVGEPLHQQLKTRFSDHDGNHHFELIVPVVHAVTERKITLHARHSRGWQQEVVLTLDG</sequence>
<dbReference type="RefSeq" id="WP_114485195.1">
    <property type="nucleotide sequence ID" value="NZ_CBCSHM010000001.1"/>
</dbReference>
<accession>A0A368UB88</accession>
<proteinExistence type="predicted"/>
<dbReference type="EMBL" id="QPIJ01000001">
    <property type="protein sequence ID" value="RCV93867.1"/>
    <property type="molecule type" value="Genomic_DNA"/>
</dbReference>
<evidence type="ECO:0000313" key="1">
    <source>
        <dbReference type="EMBL" id="RCV93867.1"/>
    </source>
</evidence>
<comment type="caution">
    <text evidence="1">The sequence shown here is derived from an EMBL/GenBank/DDBJ whole genome shotgun (WGS) entry which is preliminary data.</text>
</comment>
<reference evidence="1 2" key="1">
    <citation type="submission" date="2018-07" db="EMBL/GenBank/DDBJ databases">
        <title>Halomonas rutogse sp. nov., isolated from Lake TangqianCo on Tibetan Plateau.</title>
        <authorList>
            <person name="Lu H."/>
            <person name="Xing P."/>
            <person name="Wu Q."/>
        </authorList>
    </citation>
    <scope>NUCLEOTIDE SEQUENCE [LARGE SCALE GENOMIC DNA]</scope>
    <source>
        <strain evidence="1 2">TQ8S</strain>
    </source>
</reference>
<keyword evidence="2" id="KW-1185">Reference proteome</keyword>
<dbReference type="AlphaFoldDB" id="A0A368UB88"/>
<dbReference type="Proteomes" id="UP000253204">
    <property type="component" value="Unassembled WGS sequence"/>
</dbReference>
<name>A0A368UB88_9GAMM</name>
<gene>
    <name evidence="1" type="ORF">DU506_01535</name>
</gene>